<dbReference type="OMA" id="NGWYQYE"/>
<evidence type="ECO:0008006" key="3">
    <source>
        <dbReference type="Google" id="ProtNLM"/>
    </source>
</evidence>
<dbReference type="RefSeq" id="WP_010980179.1">
    <property type="nucleotide sequence ID" value="NZ_BAABQO010000001.1"/>
</dbReference>
<comment type="caution">
    <text evidence="1">The sequence shown here is derived from an EMBL/GenBank/DDBJ whole genome shotgun (WGS) entry which is preliminary data.</text>
</comment>
<dbReference type="AlphaFoldDB" id="A0A832WDF3"/>
<dbReference type="Proteomes" id="UP000646844">
    <property type="component" value="Unassembled WGS sequence"/>
</dbReference>
<evidence type="ECO:0000313" key="1">
    <source>
        <dbReference type="EMBL" id="HII72933.1"/>
    </source>
</evidence>
<reference evidence="1" key="1">
    <citation type="journal article" date="2020" name="bioRxiv">
        <title>A rank-normalized archaeal taxonomy based on genome phylogeny resolves widespread incomplete and uneven classifications.</title>
        <authorList>
            <person name="Rinke C."/>
            <person name="Chuvochina M."/>
            <person name="Mussig A.J."/>
            <person name="Chaumeil P.-A."/>
            <person name="Waite D.W."/>
            <person name="Whitman W.B."/>
            <person name="Parks D.H."/>
            <person name="Hugenholtz P."/>
        </authorList>
    </citation>
    <scope>NUCLEOTIDE SEQUENCE</scope>
    <source>
        <strain evidence="1">UBA8838</strain>
    </source>
</reference>
<dbReference type="GeneID" id="1460172"/>
<dbReference type="EMBL" id="DUJO01000003">
    <property type="protein sequence ID" value="HII72933.1"/>
    <property type="molecule type" value="Genomic_DNA"/>
</dbReference>
<sequence length="273" mass="31440">MRILINGLLRFDSGKTTFSLHLLRELRNIGYDFRPLKPVAGHNVWYSFSTLLRSRELKILAGNDALKYYDETGMPVEEINPFAILFSPPDIEKIQMNIRLYNELISSGVPVMIRYYDCNKVYHLYSSVFYSIIPDSIRKPLEEFLEEVHAIETQPEKIRELIDSSPVLADHCVSKFINSNVIIESYNDALAPTALSTKVDLVFAVSPGKVFLLQDFNKVLQLFSSPPWNIKVSTFIKYSKVLSWKVYPAVNIIDKSLIDFISNKIEEEEKYKS</sequence>
<protein>
    <recommendedName>
        <fullName evidence="3">ATPase</fullName>
    </recommendedName>
</protein>
<evidence type="ECO:0000313" key="2">
    <source>
        <dbReference type="Proteomes" id="UP000646844"/>
    </source>
</evidence>
<accession>A0A832WDF3</accession>
<proteinExistence type="predicted"/>
<organism evidence="1 2">
    <name type="scientific">Sulfurisphaera tokodaii</name>
    <dbReference type="NCBI Taxonomy" id="111955"/>
    <lineage>
        <taxon>Archaea</taxon>
        <taxon>Thermoproteota</taxon>
        <taxon>Thermoprotei</taxon>
        <taxon>Sulfolobales</taxon>
        <taxon>Sulfolobaceae</taxon>
        <taxon>Sulfurisphaera</taxon>
    </lineage>
</organism>
<gene>
    <name evidence="1" type="ORF">HA332_00675</name>
</gene>
<name>A0A832WDF3_9CREN</name>